<gene>
    <name evidence="1" type="ORF">SAMN05216553_112128</name>
</gene>
<protein>
    <submittedName>
        <fullName evidence="1">Uncharacterized protein</fullName>
    </submittedName>
</protein>
<proteinExistence type="predicted"/>
<keyword evidence="2" id="KW-1185">Reference proteome</keyword>
<organism evidence="1 2">
    <name type="scientific">Lentzea fradiae</name>
    <dbReference type="NCBI Taxonomy" id="200378"/>
    <lineage>
        <taxon>Bacteria</taxon>
        <taxon>Bacillati</taxon>
        <taxon>Actinomycetota</taxon>
        <taxon>Actinomycetes</taxon>
        <taxon>Pseudonocardiales</taxon>
        <taxon>Pseudonocardiaceae</taxon>
        <taxon>Lentzea</taxon>
    </lineage>
</organism>
<evidence type="ECO:0000313" key="1">
    <source>
        <dbReference type="EMBL" id="SDG85790.1"/>
    </source>
</evidence>
<dbReference type="Proteomes" id="UP000199623">
    <property type="component" value="Unassembled WGS sequence"/>
</dbReference>
<accession>A0A1G7XQ78</accession>
<evidence type="ECO:0000313" key="2">
    <source>
        <dbReference type="Proteomes" id="UP000199623"/>
    </source>
</evidence>
<dbReference type="AlphaFoldDB" id="A0A1G7XQ78"/>
<dbReference type="STRING" id="200378.SAMN05216553_112128"/>
<sequence>MALTSPGTAEDRLKDLWYTSESQRNISPWANVSLGLTQARCQQRSP</sequence>
<name>A0A1G7XQ78_9PSEU</name>
<dbReference type="EMBL" id="FNCC01000012">
    <property type="protein sequence ID" value="SDG85790.1"/>
    <property type="molecule type" value="Genomic_DNA"/>
</dbReference>
<reference evidence="2" key="1">
    <citation type="submission" date="2016-10" db="EMBL/GenBank/DDBJ databases">
        <authorList>
            <person name="Varghese N."/>
            <person name="Submissions S."/>
        </authorList>
    </citation>
    <scope>NUCLEOTIDE SEQUENCE [LARGE SCALE GENOMIC DNA]</scope>
    <source>
        <strain evidence="2">CGMCC 4.3506</strain>
    </source>
</reference>